<proteinExistence type="predicted"/>
<dbReference type="AlphaFoldDB" id="A0A8B7N634"/>
<dbReference type="GeneID" id="108666398"/>
<reference evidence="3" key="1">
    <citation type="submission" date="2025-08" db="UniProtKB">
        <authorList>
            <consortium name="RefSeq"/>
        </authorList>
    </citation>
    <scope>IDENTIFICATION</scope>
    <source>
        <tissue evidence="3">Whole organism</tissue>
    </source>
</reference>
<evidence type="ECO:0000313" key="2">
    <source>
        <dbReference type="Proteomes" id="UP000694843"/>
    </source>
</evidence>
<keyword evidence="2" id="KW-1185">Reference proteome</keyword>
<organism evidence="2 3">
    <name type="scientific">Hyalella azteca</name>
    <name type="common">Amphipod</name>
    <dbReference type="NCBI Taxonomy" id="294128"/>
    <lineage>
        <taxon>Eukaryota</taxon>
        <taxon>Metazoa</taxon>
        <taxon>Ecdysozoa</taxon>
        <taxon>Arthropoda</taxon>
        <taxon>Crustacea</taxon>
        <taxon>Multicrustacea</taxon>
        <taxon>Malacostraca</taxon>
        <taxon>Eumalacostraca</taxon>
        <taxon>Peracarida</taxon>
        <taxon>Amphipoda</taxon>
        <taxon>Senticaudata</taxon>
        <taxon>Talitrida</taxon>
        <taxon>Talitroidea</taxon>
        <taxon>Hyalellidae</taxon>
        <taxon>Hyalella</taxon>
    </lineage>
</organism>
<accession>A0A8B7N634</accession>
<feature type="region of interest" description="Disordered" evidence="1">
    <location>
        <begin position="59"/>
        <end position="89"/>
    </location>
</feature>
<gene>
    <name evidence="3" type="primary">LOC108666398</name>
</gene>
<evidence type="ECO:0000313" key="3">
    <source>
        <dbReference type="RefSeq" id="XP_018008758.1"/>
    </source>
</evidence>
<feature type="region of interest" description="Disordered" evidence="1">
    <location>
        <begin position="1"/>
        <end position="21"/>
    </location>
</feature>
<evidence type="ECO:0000256" key="1">
    <source>
        <dbReference type="SAM" id="MobiDB-lite"/>
    </source>
</evidence>
<sequence>WRVANPQPQDRVTTAPPTTSFTVDHRTALPQLLHPPPSLWSTGQLYHSSTNHLHHCGPQDSFTTAPPPHLHHCGPQDSFTTAPPPTSTTVVHRSALPQLLHPPPPLWSTGQLYHSSSTHLHHCGPQDRFTTAPAPTSTTVDHRTALPQLLHPPPPLWTTGPLYPIRTYAARQTCQGPWQPFLCCQRAVCKI</sequence>
<dbReference type="KEGG" id="hazt:108666398"/>
<dbReference type="RefSeq" id="XP_018008758.1">
    <property type="nucleotide sequence ID" value="XM_018153269.1"/>
</dbReference>
<name>A0A8B7N634_HYAAZ</name>
<dbReference type="Proteomes" id="UP000694843">
    <property type="component" value="Unplaced"/>
</dbReference>
<protein>
    <submittedName>
        <fullName evidence="3">Extensin-1-like</fullName>
    </submittedName>
</protein>
<feature type="non-terminal residue" evidence="3">
    <location>
        <position position="1"/>
    </location>
</feature>